<evidence type="ECO:0000313" key="2">
    <source>
        <dbReference type="Proteomes" id="UP000204140"/>
    </source>
</evidence>
<evidence type="ECO:0000313" key="1">
    <source>
        <dbReference type="EMBL" id="AIK68372.1"/>
    </source>
</evidence>
<name>A0A076YKQ5_9CAUD</name>
<proteinExistence type="predicted"/>
<dbReference type="RefSeq" id="YP_009099898.1">
    <property type="nucleotide sequence ID" value="NC_025429.1"/>
</dbReference>
<reference evidence="1 2" key="1">
    <citation type="submission" date="2014-07" db="EMBL/GenBank/DDBJ databases">
        <title>Isolation and characterization of Rhizobium leguminosarum phages from western Canadian soils and complete genome sequences of rhizobiophages vB_RleS_L338C and vB_RleM_P10VF.</title>
        <authorList>
            <person name="Restrepo-Cordoba M."/>
            <person name="Halmillawewa A.P."/>
            <person name="Perry B."/>
            <person name="Hynes M.F."/>
            <person name="Yost C.K."/>
        </authorList>
    </citation>
    <scope>NUCLEOTIDE SEQUENCE [LARGE SCALE GENOMIC DNA]</scope>
</reference>
<sequence length="133" mass="15214">MTDISIHPKKLEAKFLSRDPFDGYILRIDHERKDRAGNQIITDVIAFEWHTVVSYNALGKSHVIYGMKAPVRQVWEAIDAFGKPDKVVRTDGTKFWVMNAYYNNEGKIDRLEGGNSSPFTIISRTTPLSKEEI</sequence>
<keyword evidence="2" id="KW-1185">Reference proteome</keyword>
<gene>
    <name evidence="1" type="ORF">P10VF_159</name>
</gene>
<organism evidence="1 2">
    <name type="scientific">Rhizobium phage vB_RleM_P10VF</name>
    <dbReference type="NCBI Taxonomy" id="1527770"/>
    <lineage>
        <taxon>Viruses</taxon>
        <taxon>Duplodnaviria</taxon>
        <taxon>Heunggongvirae</taxon>
        <taxon>Uroviricota</taxon>
        <taxon>Caudoviricetes</taxon>
        <taxon>Pootjesviridae</taxon>
        <taxon>Innesvirus</taxon>
        <taxon>Innesvirus P10VF</taxon>
    </lineage>
</organism>
<dbReference type="GeneID" id="22109708"/>
<dbReference type="KEGG" id="vg:22109708"/>
<dbReference type="EMBL" id="KM199770">
    <property type="protein sequence ID" value="AIK68372.1"/>
    <property type="molecule type" value="Genomic_DNA"/>
</dbReference>
<protein>
    <submittedName>
        <fullName evidence="1">Uncharacterized protein</fullName>
    </submittedName>
</protein>
<accession>A0A076YKQ5</accession>
<dbReference type="Proteomes" id="UP000204140">
    <property type="component" value="Segment"/>
</dbReference>